<dbReference type="GO" id="GO:0051893">
    <property type="term" value="P:regulation of focal adhesion assembly"/>
    <property type="evidence" value="ECO:0007669"/>
    <property type="project" value="TreeGrafter"/>
</dbReference>
<keyword evidence="2 4" id="KW-0862">Zinc</keyword>
<dbReference type="Pfam" id="PF15949">
    <property type="entry name" value="DUF4757"/>
    <property type="match status" value="1"/>
</dbReference>
<keyword evidence="1 4" id="KW-0479">Metal-binding</keyword>
<protein>
    <submittedName>
        <fullName evidence="7">F-box protein 20</fullName>
    </submittedName>
</protein>
<dbReference type="Gene3D" id="2.10.110.10">
    <property type="entry name" value="Cysteine Rich Protein"/>
    <property type="match status" value="1"/>
</dbReference>
<evidence type="ECO:0000256" key="2">
    <source>
        <dbReference type="ARBA" id="ARBA00022833"/>
    </source>
</evidence>
<feature type="compositionally biased region" description="Basic and acidic residues" evidence="5">
    <location>
        <begin position="118"/>
        <end position="127"/>
    </location>
</feature>
<feature type="domain" description="LIM zinc-binding" evidence="6">
    <location>
        <begin position="214"/>
        <end position="280"/>
    </location>
</feature>
<dbReference type="GO" id="GO:0001725">
    <property type="term" value="C:stress fiber"/>
    <property type="evidence" value="ECO:0007669"/>
    <property type="project" value="TreeGrafter"/>
</dbReference>
<dbReference type="GO" id="GO:0032034">
    <property type="term" value="F:myosin II head/neck binding"/>
    <property type="evidence" value="ECO:0007669"/>
    <property type="project" value="TreeGrafter"/>
</dbReference>
<dbReference type="GO" id="GO:0046872">
    <property type="term" value="F:metal ion binding"/>
    <property type="evidence" value="ECO:0007669"/>
    <property type="project" value="UniProtKB-KW"/>
</dbReference>
<keyword evidence="3 4" id="KW-0440">LIM domain</keyword>
<feature type="compositionally biased region" description="Low complexity" evidence="5">
    <location>
        <begin position="130"/>
        <end position="142"/>
    </location>
</feature>
<dbReference type="PANTHER" id="PTHR15551">
    <property type="entry name" value="LIM DOMAIN ONLY 7"/>
    <property type="match status" value="1"/>
</dbReference>
<organism evidence="7">
    <name type="scientific">Rhipicephalus appendiculatus</name>
    <name type="common">Brown ear tick</name>
    <dbReference type="NCBI Taxonomy" id="34631"/>
    <lineage>
        <taxon>Eukaryota</taxon>
        <taxon>Metazoa</taxon>
        <taxon>Ecdysozoa</taxon>
        <taxon>Arthropoda</taxon>
        <taxon>Chelicerata</taxon>
        <taxon>Arachnida</taxon>
        <taxon>Acari</taxon>
        <taxon>Parasitiformes</taxon>
        <taxon>Ixodida</taxon>
        <taxon>Ixodoidea</taxon>
        <taxon>Ixodidae</taxon>
        <taxon>Rhipicephalinae</taxon>
        <taxon>Rhipicephalus</taxon>
        <taxon>Rhipicephalus</taxon>
    </lineage>
</organism>
<dbReference type="PROSITE" id="PS50023">
    <property type="entry name" value="LIM_DOMAIN_2"/>
    <property type="match status" value="1"/>
</dbReference>
<dbReference type="Pfam" id="PF00412">
    <property type="entry name" value="LIM"/>
    <property type="match status" value="1"/>
</dbReference>
<dbReference type="PANTHER" id="PTHR15551:SF3">
    <property type="entry name" value="LIM AND CALPONIN HOMOLOGY DOMAINS-CONTAINING PROTEIN 1"/>
    <property type="match status" value="1"/>
</dbReference>
<evidence type="ECO:0000256" key="1">
    <source>
        <dbReference type="ARBA" id="ARBA00022723"/>
    </source>
</evidence>
<reference evidence="7" key="1">
    <citation type="journal article" date="2016" name="Ticks Tick Borne Dis.">
        <title>De novo assembly and annotation of the salivary gland transcriptome of Rhipicephalus appendiculatus male and female ticks during blood feeding.</title>
        <authorList>
            <person name="de Castro M.H."/>
            <person name="de Klerk D."/>
            <person name="Pienaar R."/>
            <person name="Latif A.A."/>
            <person name="Rees D.J."/>
            <person name="Mans B.J."/>
        </authorList>
    </citation>
    <scope>NUCLEOTIDE SEQUENCE</scope>
    <source>
        <tissue evidence="7">Salivary glands</tissue>
    </source>
</reference>
<name>A0A131YI32_RHIAP</name>
<dbReference type="GO" id="GO:0051496">
    <property type="term" value="P:positive regulation of stress fiber assembly"/>
    <property type="evidence" value="ECO:0007669"/>
    <property type="project" value="TreeGrafter"/>
</dbReference>
<dbReference type="EMBL" id="GEDV01009648">
    <property type="protein sequence ID" value="JAP78909.1"/>
    <property type="molecule type" value="Transcribed_RNA"/>
</dbReference>
<evidence type="ECO:0000259" key="6">
    <source>
        <dbReference type="PROSITE" id="PS50023"/>
    </source>
</evidence>
<dbReference type="InterPro" id="IPR001781">
    <property type="entry name" value="Znf_LIM"/>
</dbReference>
<sequence>MAGGYRYSAALDKTYMEQRWVPPSAPTTQPVRTVPIIRAAPAPSASDPLRFIKIGQAPLGKQAREQLQAYESSVRNHVQAKLDEQEEQWQTNLDEWKSRRRKASERAFQRVQDAKQLFPDDRRKEPEPEPTLTTSTELLSEYSTREEFIPTNKAIRPTPAARPSSKGPKPPVPPKPMAELRRKEFLPNANEAGEQDNGRQGAPAEATLSVSGRKLCSHCNQPLGHGAAMVIESLQLLYHLACFRCCVCQAPLGNGLCGTDVRVRNTKLHCTDCYSNDEAGVKLSRV</sequence>
<feature type="region of interest" description="Disordered" evidence="5">
    <location>
        <begin position="104"/>
        <end position="177"/>
    </location>
</feature>
<accession>A0A131YI32</accession>
<dbReference type="PROSITE" id="PS00478">
    <property type="entry name" value="LIM_DOMAIN_1"/>
    <property type="match status" value="1"/>
</dbReference>
<evidence type="ECO:0000256" key="3">
    <source>
        <dbReference type="ARBA" id="ARBA00023038"/>
    </source>
</evidence>
<dbReference type="CDD" id="cd08368">
    <property type="entry name" value="LIM"/>
    <property type="match status" value="1"/>
</dbReference>
<evidence type="ECO:0000256" key="4">
    <source>
        <dbReference type="PROSITE-ProRule" id="PRU00125"/>
    </source>
</evidence>
<proteinExistence type="predicted"/>
<evidence type="ECO:0000256" key="5">
    <source>
        <dbReference type="SAM" id="MobiDB-lite"/>
    </source>
</evidence>
<dbReference type="InterPro" id="IPR031865">
    <property type="entry name" value="DUF4757"/>
</dbReference>
<evidence type="ECO:0000313" key="7">
    <source>
        <dbReference type="EMBL" id="JAP78909.1"/>
    </source>
</evidence>
<dbReference type="AlphaFoldDB" id="A0A131YI32"/>
<dbReference type="SMART" id="SM00132">
    <property type="entry name" value="LIM"/>
    <property type="match status" value="1"/>
</dbReference>